<protein>
    <submittedName>
        <fullName evidence="3">Uncharacterized protein</fullName>
    </submittedName>
</protein>
<evidence type="ECO:0000256" key="1">
    <source>
        <dbReference type="SAM" id="MobiDB-lite"/>
    </source>
</evidence>
<dbReference type="InterPro" id="IPR022198">
    <property type="entry name" value="DUF3723"/>
</dbReference>
<feature type="region of interest" description="Disordered" evidence="1">
    <location>
        <begin position="297"/>
        <end position="359"/>
    </location>
</feature>
<dbReference type="Pfam" id="PF12520">
    <property type="entry name" value="DUF3723"/>
    <property type="match status" value="1"/>
</dbReference>
<keyword evidence="2" id="KW-0812">Transmembrane</keyword>
<evidence type="ECO:0000256" key="2">
    <source>
        <dbReference type="SAM" id="Phobius"/>
    </source>
</evidence>
<accession>A0A401L2R9</accession>
<comment type="caution">
    <text evidence="3">The sequence shown here is derived from an EMBL/GenBank/DDBJ whole genome shotgun (WGS) entry which is preliminary data.</text>
</comment>
<name>A0A401L2R9_ASPAW</name>
<proteinExistence type="predicted"/>
<feature type="compositionally biased region" description="Polar residues" evidence="1">
    <location>
        <begin position="301"/>
        <end position="318"/>
    </location>
</feature>
<keyword evidence="2" id="KW-0472">Membrane</keyword>
<keyword evidence="4" id="KW-1185">Reference proteome</keyword>
<dbReference type="STRING" id="105351.A0A401L2R9"/>
<gene>
    <name evidence="3" type="ORF">AAWM_08718</name>
</gene>
<reference evidence="3 4" key="1">
    <citation type="submission" date="2016-09" db="EMBL/GenBank/DDBJ databases">
        <title>Aspergillus awamori IFM 58123T.</title>
        <authorList>
            <person name="Kusuya Y."/>
            <person name="Shimizu M."/>
            <person name="Takahashi H."/>
            <person name="Yaguchi T."/>
        </authorList>
    </citation>
    <scope>NUCLEOTIDE SEQUENCE [LARGE SCALE GENOMIC DNA]</scope>
    <source>
        <strain evidence="3 4">IFM 58123</strain>
    </source>
</reference>
<keyword evidence="2" id="KW-1133">Transmembrane helix</keyword>
<dbReference type="EMBL" id="BDHI01000022">
    <property type="protein sequence ID" value="GCB25833.1"/>
    <property type="molecule type" value="Genomic_DNA"/>
</dbReference>
<organism evidence="3 4">
    <name type="scientific">Aspergillus awamori</name>
    <name type="common">Black koji mold</name>
    <dbReference type="NCBI Taxonomy" id="105351"/>
    <lineage>
        <taxon>Eukaryota</taxon>
        <taxon>Fungi</taxon>
        <taxon>Dikarya</taxon>
        <taxon>Ascomycota</taxon>
        <taxon>Pezizomycotina</taxon>
        <taxon>Eurotiomycetes</taxon>
        <taxon>Eurotiomycetidae</taxon>
        <taxon>Eurotiales</taxon>
        <taxon>Aspergillaceae</taxon>
        <taxon>Aspergillus</taxon>
    </lineage>
</organism>
<dbReference type="AlphaFoldDB" id="A0A401L2R9"/>
<feature type="transmembrane region" description="Helical" evidence="2">
    <location>
        <begin position="253"/>
        <end position="277"/>
    </location>
</feature>
<feature type="transmembrane region" description="Helical" evidence="2">
    <location>
        <begin position="222"/>
        <end position="241"/>
    </location>
</feature>
<feature type="compositionally biased region" description="Basic and acidic residues" evidence="1">
    <location>
        <begin position="320"/>
        <end position="329"/>
    </location>
</feature>
<feature type="transmembrane region" description="Helical" evidence="2">
    <location>
        <begin position="57"/>
        <end position="78"/>
    </location>
</feature>
<sequence>MVSTVGRPAHIQFARNGTRGGRHMSSRPPTGRLTIEDALAPITSTAAKTRKKRQIAIFIYAGLLAASLVADILALLFLTRPPVQQAGVATLHLNGEGLLSKRGKKAYTMGETYVTASSASIDDNIAETTTAASNMPLLTATTAPDRPGILTGDTSESNWISIGTQALCFQAGPSRRVCHPFPANLSTILPPSIQLVLGDSVSQLQSFERSAAVTARRGARSVMAIGLVLISVAVTLVLIFSRWSWACVYRLKWLMMAVASLCGLVCFTVSSGVLGTLQSSIEEDVRRGIPGIARMKWGSASRHSGPSQCDVSTSTQPRSIPDKAKRSTQREPSTAEIPNTAPDLGYAEQHRGHDSHWTPADDSRLLALRRQNTPWATLVKKMHPKRAAACLVRCAYLENRQEEWLQTRRDTAGWMGTVLVEPDTLELYRQHELAGHGETGLSGLSLKEKQAIERLQARQQDLPLLNMLLQVLRIPGLRPGFMAGNINRLLRMKCPHCKEHAHYIQHILNVWAYIMGPQHVSDLDAESVRLLQGRSPVWSTTDHDFIRRLLSIGVLFPGVTDPERRALLARRLLSVATIIPSLRTFMEDTKYLLPCALALRRLIPDAPGDTIQTCLWHYYSAPEPHTKNGRATFLHAYRRLWLFTMRCFPHLVSIMPLRDCRGAARRVHRSREKSKRCWTALAHLAWSQGFRTPKIAAILQQWGFRPVQCQRQGHFQEPHLTRNGTGPWKLRHRCGMPSEMTFLQSQPFLTLHNIDTHRDCVAGEDLTPYAVARDIFQAFLGNLPTLSEPVANASLHTYKARNKEHRFLPSQPVATFHSPDHSVHLLSPSMCHEPRRVLATNGSHLETDRRRTSAEPLLHDVWQDGNTPGQRIDYSPSSYGSPAASSHGEPVRRPLFDSAELVRIGDSNPFSSFTTRIDSPHPQHTPVHKCPPTAVSPVAGPSHSRLGLLGWKTRKRPQDLPSPGSSGAEGKGILYEMGTPATVYYLPLPRARRLFKQYLDSHPHFVYARLTSRGHRLVDPAAVPGHLRHAVVVAGPKQLMSLCDEDNALIEDKDEHCAQDAQD</sequence>
<evidence type="ECO:0000313" key="4">
    <source>
        <dbReference type="Proteomes" id="UP000286921"/>
    </source>
</evidence>
<feature type="compositionally biased region" description="Basic and acidic residues" evidence="1">
    <location>
        <begin position="348"/>
        <end position="359"/>
    </location>
</feature>
<evidence type="ECO:0000313" key="3">
    <source>
        <dbReference type="EMBL" id="GCB25833.1"/>
    </source>
</evidence>
<dbReference type="Proteomes" id="UP000286921">
    <property type="component" value="Unassembled WGS sequence"/>
</dbReference>